<dbReference type="PANTHER" id="PTHR31679">
    <property type="entry name" value="PEROXISOMAL MEMBRANE PROTEIN PEX30-RELATED"/>
    <property type="match status" value="1"/>
</dbReference>
<evidence type="ECO:0000256" key="4">
    <source>
        <dbReference type="ARBA" id="ARBA00023136"/>
    </source>
</evidence>
<organism evidence="9 10">
    <name type="scientific">Heliocybe sulcata</name>
    <dbReference type="NCBI Taxonomy" id="5364"/>
    <lineage>
        <taxon>Eukaryota</taxon>
        <taxon>Fungi</taxon>
        <taxon>Dikarya</taxon>
        <taxon>Basidiomycota</taxon>
        <taxon>Agaricomycotina</taxon>
        <taxon>Agaricomycetes</taxon>
        <taxon>Gloeophyllales</taxon>
        <taxon>Gloeophyllaceae</taxon>
        <taxon>Heliocybe</taxon>
    </lineage>
</organism>
<comment type="subcellular location">
    <subcellularLocation>
        <location evidence="1">Endomembrane system</location>
    </subcellularLocation>
</comment>
<gene>
    <name evidence="9" type="ORF">OE88DRAFT_1655577</name>
</gene>
<feature type="region of interest" description="Disordered" evidence="6">
    <location>
        <begin position="474"/>
        <end position="542"/>
    </location>
</feature>
<dbReference type="PANTHER" id="PTHR31679:SF2">
    <property type="entry name" value="PEROXISOMAL MEMBRANE PROTEIN PEX30-RELATED"/>
    <property type="match status" value="1"/>
</dbReference>
<feature type="compositionally biased region" description="Basic and acidic residues" evidence="6">
    <location>
        <begin position="495"/>
        <end position="512"/>
    </location>
</feature>
<dbReference type="Pfam" id="PF06398">
    <property type="entry name" value="Pex24p"/>
    <property type="match status" value="1"/>
</dbReference>
<dbReference type="AlphaFoldDB" id="A0A5C3N7Z1"/>
<dbReference type="InterPro" id="IPR010482">
    <property type="entry name" value="TECPR1-like_DysF"/>
</dbReference>
<dbReference type="STRING" id="5364.A0A5C3N7Z1"/>
<dbReference type="OrthoDB" id="5586090at2759"/>
<accession>A0A5C3N7Z1</accession>
<keyword evidence="10" id="KW-1185">Reference proteome</keyword>
<evidence type="ECO:0000256" key="1">
    <source>
        <dbReference type="ARBA" id="ARBA00004308"/>
    </source>
</evidence>
<proteinExistence type="predicted"/>
<evidence type="ECO:0000256" key="3">
    <source>
        <dbReference type="ARBA" id="ARBA00022989"/>
    </source>
</evidence>
<keyword evidence="4 7" id="KW-0472">Membrane</keyword>
<keyword evidence="3 7" id="KW-1133">Transmembrane helix</keyword>
<evidence type="ECO:0000256" key="2">
    <source>
        <dbReference type="ARBA" id="ARBA00022692"/>
    </source>
</evidence>
<keyword evidence="5" id="KW-0175">Coiled coil</keyword>
<evidence type="ECO:0000259" key="8">
    <source>
        <dbReference type="Pfam" id="PF06398"/>
    </source>
</evidence>
<evidence type="ECO:0000256" key="6">
    <source>
        <dbReference type="SAM" id="MobiDB-lite"/>
    </source>
</evidence>
<dbReference type="GO" id="GO:0007031">
    <property type="term" value="P:peroxisome organization"/>
    <property type="evidence" value="ECO:0007669"/>
    <property type="project" value="TreeGrafter"/>
</dbReference>
<evidence type="ECO:0000313" key="10">
    <source>
        <dbReference type="Proteomes" id="UP000305948"/>
    </source>
</evidence>
<dbReference type="InterPro" id="IPR052646">
    <property type="entry name" value="Peroxisomal_PEX28-32"/>
</dbReference>
<evidence type="ECO:0000313" key="9">
    <source>
        <dbReference type="EMBL" id="TFK53440.1"/>
    </source>
</evidence>
<evidence type="ECO:0000256" key="7">
    <source>
        <dbReference type="SAM" id="Phobius"/>
    </source>
</evidence>
<dbReference type="Proteomes" id="UP000305948">
    <property type="component" value="Unassembled WGS sequence"/>
</dbReference>
<sequence length="542" mass="61634">MSTKLAHSEEDAPHMSTQVVPHLQEFLSSVPTPLIKVLVGLSPHIKWIRRTLEILSWKSKWEESWLALAAWWMLCLGAGVTLRYLTPLVLLIALYYYQRIPPAQPPTITEQQLRQTIASLTVIHDLLHVSRPTDPSPTQWSHFPSLRTFAYRPLLRATLAVYPAYLIATYFIPLRVLIAIAGTVILTWRAGWAGIVRKTLWRSAHFRWACYRLYSVLSGEPLPPTITPTASTDFKVSSTREGPEKDMTMTSLRFLFTLHENQRWWISLDWTSALLPAERPPWSSPPPNFIVLSPPSSFTLPPDTVVYQDFEDPSPNKGSDKKRRRVKRQAHWTWEEPEWKVIIKQEGTSVQRQERDLPVEGSTSTTSASKLLKGVVNHRREGSSGKEDVDIELAEQQKRVKNEIAQAEGHEHEGGVQHEEEAVDEPYTDADGWVYGDNKWENQSAKGGMGKYTRYRRWTRIALLIETIEPVGENEVDPSYDAASSDSRTEVTSLPEKHADDVQKVTASRRDTSMSAASVEEEDHGSLRQRLKAAVRRTSIAH</sequence>
<dbReference type="EMBL" id="ML213507">
    <property type="protein sequence ID" value="TFK53440.1"/>
    <property type="molecule type" value="Genomic_DNA"/>
</dbReference>
<reference evidence="9 10" key="1">
    <citation type="journal article" date="2019" name="Nat. Ecol. Evol.">
        <title>Megaphylogeny resolves global patterns of mushroom evolution.</title>
        <authorList>
            <person name="Varga T."/>
            <person name="Krizsan K."/>
            <person name="Foldi C."/>
            <person name="Dima B."/>
            <person name="Sanchez-Garcia M."/>
            <person name="Sanchez-Ramirez S."/>
            <person name="Szollosi G.J."/>
            <person name="Szarkandi J.G."/>
            <person name="Papp V."/>
            <person name="Albert L."/>
            <person name="Andreopoulos W."/>
            <person name="Angelini C."/>
            <person name="Antonin V."/>
            <person name="Barry K.W."/>
            <person name="Bougher N.L."/>
            <person name="Buchanan P."/>
            <person name="Buyck B."/>
            <person name="Bense V."/>
            <person name="Catcheside P."/>
            <person name="Chovatia M."/>
            <person name="Cooper J."/>
            <person name="Damon W."/>
            <person name="Desjardin D."/>
            <person name="Finy P."/>
            <person name="Geml J."/>
            <person name="Haridas S."/>
            <person name="Hughes K."/>
            <person name="Justo A."/>
            <person name="Karasinski D."/>
            <person name="Kautmanova I."/>
            <person name="Kiss B."/>
            <person name="Kocsube S."/>
            <person name="Kotiranta H."/>
            <person name="LaButti K.M."/>
            <person name="Lechner B.E."/>
            <person name="Liimatainen K."/>
            <person name="Lipzen A."/>
            <person name="Lukacs Z."/>
            <person name="Mihaltcheva S."/>
            <person name="Morgado L.N."/>
            <person name="Niskanen T."/>
            <person name="Noordeloos M.E."/>
            <person name="Ohm R.A."/>
            <person name="Ortiz-Santana B."/>
            <person name="Ovrebo C."/>
            <person name="Racz N."/>
            <person name="Riley R."/>
            <person name="Savchenko A."/>
            <person name="Shiryaev A."/>
            <person name="Soop K."/>
            <person name="Spirin V."/>
            <person name="Szebenyi C."/>
            <person name="Tomsovsky M."/>
            <person name="Tulloss R.E."/>
            <person name="Uehling J."/>
            <person name="Grigoriev I.V."/>
            <person name="Vagvolgyi C."/>
            <person name="Papp T."/>
            <person name="Martin F.M."/>
            <person name="Miettinen O."/>
            <person name="Hibbett D.S."/>
            <person name="Nagy L.G."/>
        </authorList>
    </citation>
    <scope>NUCLEOTIDE SEQUENCE [LARGE SCALE GENOMIC DNA]</scope>
    <source>
        <strain evidence="9 10">OMC1185</strain>
    </source>
</reference>
<protein>
    <recommendedName>
        <fullName evidence="8">TECPR1-like DysF domain-containing protein</fullName>
    </recommendedName>
</protein>
<name>A0A5C3N7Z1_9AGAM</name>
<dbReference type="GO" id="GO:0005778">
    <property type="term" value="C:peroxisomal membrane"/>
    <property type="evidence" value="ECO:0007669"/>
    <property type="project" value="UniProtKB-ARBA"/>
</dbReference>
<feature type="compositionally biased region" description="Polar residues" evidence="6">
    <location>
        <begin position="482"/>
        <end position="492"/>
    </location>
</feature>
<keyword evidence="2 7" id="KW-0812">Transmembrane</keyword>
<feature type="domain" description="TECPR1-like DysF" evidence="8">
    <location>
        <begin position="26"/>
        <end position="460"/>
    </location>
</feature>
<feature type="transmembrane region" description="Helical" evidence="7">
    <location>
        <begin position="69"/>
        <end position="97"/>
    </location>
</feature>
<feature type="coiled-coil region" evidence="5">
    <location>
        <begin position="386"/>
        <end position="413"/>
    </location>
</feature>
<evidence type="ECO:0000256" key="5">
    <source>
        <dbReference type="SAM" id="Coils"/>
    </source>
</evidence>
<dbReference type="GO" id="GO:0012505">
    <property type="term" value="C:endomembrane system"/>
    <property type="evidence" value="ECO:0007669"/>
    <property type="project" value="UniProtKB-SubCell"/>
</dbReference>